<dbReference type="EMBL" id="CP001663">
    <property type="protein sequence ID" value="AFP38219.1"/>
    <property type="molecule type" value="Genomic_DNA"/>
</dbReference>
<evidence type="ECO:0000256" key="1">
    <source>
        <dbReference type="SAM" id="MobiDB-lite"/>
    </source>
</evidence>
<evidence type="ECO:0000313" key="3">
    <source>
        <dbReference type="Proteomes" id="UP000006158"/>
    </source>
</evidence>
<reference evidence="2 3" key="1">
    <citation type="journal article" date="2007" name="Genome Biol.">
        <title>Interrupted coding sequences in Mycobacterium smegmatis: authentic mutations or sequencing errors?</title>
        <authorList>
            <person name="Deshayes C."/>
            <person name="Perrodou E."/>
            <person name="Gallien S."/>
            <person name="Euphrasie D."/>
            <person name="Schaeffer C."/>
            <person name="Van-Dorsselaer A."/>
            <person name="Poch O."/>
            <person name="Lecompte O."/>
            <person name="Reyrat J.M."/>
        </authorList>
    </citation>
    <scope>NUCLEOTIDE SEQUENCE [LARGE SCALE GENOMIC DNA]</scope>
    <source>
        <strain evidence="3">ATCC 700084 / mc(2)155</strain>
    </source>
</reference>
<proteinExistence type="predicted"/>
<feature type="compositionally biased region" description="Basic and acidic residues" evidence="1">
    <location>
        <begin position="35"/>
        <end position="57"/>
    </location>
</feature>
<organism evidence="2 3">
    <name type="scientific">Mycolicibacterium smegmatis (strain ATCC 700084 / mc(2)155)</name>
    <name type="common">Mycobacterium smegmatis</name>
    <dbReference type="NCBI Taxonomy" id="246196"/>
    <lineage>
        <taxon>Bacteria</taxon>
        <taxon>Bacillati</taxon>
        <taxon>Actinomycetota</taxon>
        <taxon>Actinomycetes</taxon>
        <taxon>Mycobacteriales</taxon>
        <taxon>Mycobacteriaceae</taxon>
        <taxon>Mycolicibacterium</taxon>
    </lineage>
</organism>
<feature type="compositionally biased region" description="Basic and acidic residues" evidence="1">
    <location>
        <begin position="74"/>
        <end position="86"/>
    </location>
</feature>
<gene>
    <name evidence="2" type="ordered locus">MSMEI_1747</name>
</gene>
<feature type="region of interest" description="Disordered" evidence="1">
    <location>
        <begin position="1"/>
        <end position="102"/>
    </location>
</feature>
<feature type="compositionally biased region" description="Basic and acidic residues" evidence="1">
    <location>
        <begin position="14"/>
        <end position="28"/>
    </location>
</feature>
<reference evidence="2 3" key="2">
    <citation type="journal article" date="2009" name="Genome Res.">
        <title>Ortho-proteogenomics: multiple proteomes investigation through orthology and a new MS-based protocol.</title>
        <authorList>
            <person name="Gallien S."/>
            <person name="Perrodou E."/>
            <person name="Carapito C."/>
            <person name="Deshayes C."/>
            <person name="Reyrat J.M."/>
            <person name="Van Dorsselaer A."/>
            <person name="Poch O."/>
            <person name="Schaeffer C."/>
            <person name="Lecompte O."/>
        </authorList>
    </citation>
    <scope>NUCLEOTIDE SEQUENCE [LARGE SCALE GENOMIC DNA]</scope>
    <source>
        <strain evidence="3">ATCC 700084 / mc(2)155</strain>
    </source>
</reference>
<sequence>MFVCPSEGQSQNDEVDRQQRQPDDRHQDAAPGACGEHRQRDHHDRDHRSAVEQHSEPELAGTLIRARVVGAPGHAHDRAHAVQEHRHGGRNRQQSQHPRRRNPCLAAGLGLLDLRLARVRGHIWRVPSFAARCTGIRSP</sequence>
<dbReference type="AlphaFoldDB" id="I7G6F6"/>
<evidence type="ECO:0000313" key="2">
    <source>
        <dbReference type="EMBL" id="AFP38219.1"/>
    </source>
</evidence>
<accession>I7G6F6</accession>
<dbReference type="KEGG" id="msg:MSMEI_1747"/>
<name>I7G6F6_MYCS2</name>
<dbReference type="Proteomes" id="UP000006158">
    <property type="component" value="Chromosome"/>
</dbReference>
<protein>
    <submittedName>
        <fullName evidence="2">Uncharacterized protein</fullName>
    </submittedName>
</protein>